<evidence type="ECO:0000313" key="1">
    <source>
        <dbReference type="EMBL" id="KAE9403338.1"/>
    </source>
</evidence>
<dbReference type="OrthoDB" id="2800028at2759"/>
<name>A0A6A4I1P5_9AGAR</name>
<dbReference type="AlphaFoldDB" id="A0A6A4I1P5"/>
<proteinExistence type="predicted"/>
<accession>A0A6A4I1P5</accession>
<reference evidence="1" key="1">
    <citation type="journal article" date="2019" name="Environ. Microbiol.">
        <title>Fungal ecological strategies reflected in gene transcription - a case study of two litter decomposers.</title>
        <authorList>
            <person name="Barbi F."/>
            <person name="Kohler A."/>
            <person name="Barry K."/>
            <person name="Baskaran P."/>
            <person name="Daum C."/>
            <person name="Fauchery L."/>
            <person name="Ihrmark K."/>
            <person name="Kuo A."/>
            <person name="LaButti K."/>
            <person name="Lipzen A."/>
            <person name="Morin E."/>
            <person name="Grigoriev I.V."/>
            <person name="Henrissat B."/>
            <person name="Lindahl B."/>
            <person name="Martin F."/>
        </authorList>
    </citation>
    <scope>NUCLEOTIDE SEQUENCE</scope>
    <source>
        <strain evidence="1">JB14</strain>
    </source>
</reference>
<keyword evidence="2" id="KW-1185">Reference proteome</keyword>
<sequence length="260" mass="29668">MSQPHPTRYVLPQPPLVVPSKTRLRVVPAPSTRPRPIKPRNKFEAAALKVHPSVKLPDDFFPTDAEIDEELDAIDAVIEAEEIEIKQKSSKKRTTNRLYQPYEREARRELYHQDWNEIFTKANRETMKVWGLKPHNGDLVHTVQIPDSGIAVRLWDSGLEDPSECCLDFINSLSSKAINSPEDWQLFPANKFGVIPVPILSREESAGYEKNAIPLGEERFDIMRARFYAIRRPNYPDFLFEVPVESIAGAAQPRESRAVG</sequence>
<protein>
    <submittedName>
        <fullName evidence="1">Uncharacterized protein</fullName>
    </submittedName>
</protein>
<dbReference type="Proteomes" id="UP000799118">
    <property type="component" value="Unassembled WGS sequence"/>
</dbReference>
<gene>
    <name evidence="1" type="ORF">BT96DRAFT_917600</name>
</gene>
<evidence type="ECO:0000313" key="2">
    <source>
        <dbReference type="Proteomes" id="UP000799118"/>
    </source>
</evidence>
<dbReference type="EMBL" id="ML769426">
    <property type="protein sequence ID" value="KAE9403338.1"/>
    <property type="molecule type" value="Genomic_DNA"/>
</dbReference>
<organism evidence="1 2">
    <name type="scientific">Gymnopus androsaceus JB14</name>
    <dbReference type="NCBI Taxonomy" id="1447944"/>
    <lineage>
        <taxon>Eukaryota</taxon>
        <taxon>Fungi</taxon>
        <taxon>Dikarya</taxon>
        <taxon>Basidiomycota</taxon>
        <taxon>Agaricomycotina</taxon>
        <taxon>Agaricomycetes</taxon>
        <taxon>Agaricomycetidae</taxon>
        <taxon>Agaricales</taxon>
        <taxon>Marasmiineae</taxon>
        <taxon>Omphalotaceae</taxon>
        <taxon>Gymnopus</taxon>
    </lineage>
</organism>